<keyword evidence="1" id="KW-0472">Membrane</keyword>
<sequence length="524" mass="59609">MRRLTRSWYEPVPRTSHDEDEEIELAWPSLMADGYTSHSRVSTVEHLSAIIVQSFRAVKRRRWRRSFFVFFKLRKVFSILVCLLSSLILITFAFFPSYTHLPPHYRALQSAVEASTARGRGNIYNSTVFIAASLYDKTGVLAGGAWGQSLLDLIDMIGPERVYLSIYENNSDAEGEQALWDLRDKVPCNHTIAYDARFNFTGFPTVTLPDGSIYVRRVAYLAEVRNRALEPLANLSIQFDHLLVLNDVYFNPLDALQLLFSTHTNHRTGRPDYRAACAVDFINPFKFYDTFATRDLEGYSMGLPFFPWFTTAGQAESRTDVLRGTDAVRVRSCWGGMVAFDAGFFQPDTKNQLPSHRGRPVPVRFRSEKDLFWESSECCLIHADIQRWHSSSTDEMEGEEEGEDTGIYMNPFIRVAYHPVSFSWLQTSRRVERLYSLVHGLLSTALSLPVRNPRRTEAPGQEIQEMIWVGGEMNDGGHFAPVTRTASHDGFCGRWDLQVLAQRDETGEGGWFSVPVPGLPRLSA</sequence>
<evidence type="ECO:0000256" key="1">
    <source>
        <dbReference type="SAM" id="Phobius"/>
    </source>
</evidence>
<keyword evidence="2" id="KW-0808">Transferase</keyword>
<dbReference type="AlphaFoldDB" id="A0A8J8WGI2"/>
<proteinExistence type="predicted"/>
<gene>
    <name evidence="2" type="ORF">PECM_008241</name>
</gene>
<evidence type="ECO:0000313" key="2">
    <source>
        <dbReference type="EMBL" id="KAF7714540.1"/>
    </source>
</evidence>
<feature type="transmembrane region" description="Helical" evidence="1">
    <location>
        <begin position="76"/>
        <end position="95"/>
    </location>
</feature>
<dbReference type="EC" id="2.4.1.-" evidence="2"/>
<dbReference type="Pfam" id="PF11735">
    <property type="entry name" value="CAP59_mtransfer"/>
    <property type="match status" value="1"/>
</dbReference>
<dbReference type="EMBL" id="WIWV01000082">
    <property type="protein sequence ID" value="KAF7714540.1"/>
    <property type="molecule type" value="Genomic_DNA"/>
</dbReference>
<dbReference type="OrthoDB" id="262547at2759"/>
<dbReference type="InterPro" id="IPR021047">
    <property type="entry name" value="Mannosyltransferase_CMT1"/>
</dbReference>
<keyword evidence="1" id="KW-0812">Transmembrane</keyword>
<dbReference type="GO" id="GO:0016757">
    <property type="term" value="F:glycosyltransferase activity"/>
    <property type="evidence" value="ECO:0007669"/>
    <property type="project" value="UniProtKB-KW"/>
</dbReference>
<accession>A0A8J8WGI2</accession>
<keyword evidence="3" id="KW-1185">Reference proteome</keyword>
<dbReference type="PANTHER" id="PTHR34144:SF8">
    <property type="entry name" value="GLYCOSYLTRANSFERASE FAMILY 69 PROTEIN"/>
    <property type="match status" value="1"/>
</dbReference>
<comment type="caution">
    <text evidence="2">The sequence shown here is derived from an EMBL/GenBank/DDBJ whole genome shotgun (WGS) entry which is preliminary data.</text>
</comment>
<evidence type="ECO:0000313" key="3">
    <source>
        <dbReference type="Proteomes" id="UP000631181"/>
    </source>
</evidence>
<keyword evidence="2" id="KW-0328">Glycosyltransferase</keyword>
<keyword evidence="1" id="KW-1133">Transmembrane helix</keyword>
<protein>
    <submittedName>
        <fullName evidence="2">Alpha-1,3-mannosyltransferase</fullName>
        <ecNumber evidence="2">2.4.1.-</ecNumber>
    </submittedName>
</protein>
<dbReference type="PANTHER" id="PTHR34144">
    <property type="entry name" value="CHROMOSOME 8, WHOLE GENOME SHOTGUN SEQUENCE"/>
    <property type="match status" value="1"/>
</dbReference>
<reference evidence="2" key="1">
    <citation type="journal article" date="2020" name="Front. Microbiol.">
        <title>Gene regulatory networks of Penicillium echinulatum 2HH and Penicillium oxalicum 114-2 inferred by a computational biology approach.</title>
        <authorList>
            <person name="Lenz A.R."/>
            <person name="Galan-Vasquez E."/>
            <person name="Balbinot E."/>
            <person name="De Abreu F.P."/>
            <person name="De Oliveira N.S."/>
            <person name="Da Rosa L.O."/>
            <person name="De Avila E Silva S."/>
            <person name="Camassola M."/>
            <person name="Dillon A.J.P."/>
            <person name="Perez-Rueda E."/>
        </authorList>
    </citation>
    <scope>NUCLEOTIDE SEQUENCE</scope>
    <source>
        <strain evidence="2">S1M29</strain>
    </source>
</reference>
<organism evidence="2 3">
    <name type="scientific">Penicillium ucsense</name>
    <dbReference type="NCBI Taxonomy" id="2839758"/>
    <lineage>
        <taxon>Eukaryota</taxon>
        <taxon>Fungi</taxon>
        <taxon>Dikarya</taxon>
        <taxon>Ascomycota</taxon>
        <taxon>Pezizomycotina</taxon>
        <taxon>Eurotiomycetes</taxon>
        <taxon>Eurotiomycetidae</taxon>
        <taxon>Eurotiales</taxon>
        <taxon>Aspergillaceae</taxon>
        <taxon>Penicillium</taxon>
    </lineage>
</organism>
<name>A0A8J8WGI2_9EURO</name>
<dbReference type="Proteomes" id="UP000631181">
    <property type="component" value="Unassembled WGS sequence"/>
</dbReference>